<dbReference type="InterPro" id="IPR017441">
    <property type="entry name" value="Protein_kinase_ATP_BS"/>
</dbReference>
<dbReference type="GO" id="GO:0005524">
    <property type="term" value="F:ATP binding"/>
    <property type="evidence" value="ECO:0007669"/>
    <property type="project" value="UniProtKB-UniRule"/>
</dbReference>
<keyword evidence="10 15" id="KW-0067">ATP-binding</keyword>
<name>A0ABD1ESP3_HYPHA</name>
<evidence type="ECO:0000256" key="15">
    <source>
        <dbReference type="PROSITE-ProRule" id="PRU10141"/>
    </source>
</evidence>
<evidence type="ECO:0000256" key="17">
    <source>
        <dbReference type="SAM" id="MobiDB-lite"/>
    </source>
</evidence>
<protein>
    <recommendedName>
        <fullName evidence="12">Cyclin-dependent kinase-like 2</fullName>
        <ecNumber evidence="4">2.7.11.22</ecNumber>
    </recommendedName>
</protein>
<proteinExistence type="inferred from homology"/>
<keyword evidence="6 16" id="KW-0723">Serine/threonine-protein kinase</keyword>
<dbReference type="AlphaFoldDB" id="A0ABD1ESP3"/>
<evidence type="ECO:0000256" key="14">
    <source>
        <dbReference type="ARBA" id="ARBA00048367"/>
    </source>
</evidence>
<comment type="subcellular location">
    <subcellularLocation>
        <location evidence="2">Cytoplasm</location>
    </subcellularLocation>
    <subcellularLocation>
        <location evidence="1">Nucleus</location>
    </subcellularLocation>
</comment>
<evidence type="ECO:0000256" key="6">
    <source>
        <dbReference type="ARBA" id="ARBA00022527"/>
    </source>
</evidence>
<dbReference type="EC" id="2.7.11.22" evidence="4"/>
<evidence type="ECO:0000313" key="19">
    <source>
        <dbReference type="EMBL" id="KAL1500759.1"/>
    </source>
</evidence>
<reference evidence="19 20" key="1">
    <citation type="submission" date="2024-05" db="EMBL/GenBank/DDBJ databases">
        <title>Genetic variation in Jamaican populations of the coffee berry borer (Hypothenemus hampei).</title>
        <authorList>
            <person name="Errbii M."/>
            <person name="Myrie A."/>
        </authorList>
    </citation>
    <scope>NUCLEOTIDE SEQUENCE [LARGE SCALE GENOMIC DNA]</scope>
    <source>
        <strain evidence="19">JA-Hopewell-2020-01-JO</strain>
        <tissue evidence="19">Whole body</tissue>
    </source>
</reference>
<evidence type="ECO:0000256" key="16">
    <source>
        <dbReference type="RuleBase" id="RU000304"/>
    </source>
</evidence>
<keyword evidence="8 15" id="KW-0547">Nucleotide-binding</keyword>
<gene>
    <name evidence="19" type="ORF">ABEB36_006205</name>
</gene>
<evidence type="ECO:0000256" key="4">
    <source>
        <dbReference type="ARBA" id="ARBA00012425"/>
    </source>
</evidence>
<dbReference type="FunFam" id="3.30.200.20:FF:000049">
    <property type="entry name" value="cyclin-dependent kinase-like 1 isoform X1"/>
    <property type="match status" value="1"/>
</dbReference>
<dbReference type="InterPro" id="IPR008271">
    <property type="entry name" value="Ser/Thr_kinase_AS"/>
</dbReference>
<sequence length="382" mass="43910">MERWLLPGGKLMWLFGNQVQLLSKRNKSSSKAMERYEKLIKIGEGSYGVVYKCKNRDTGEIVAIKKFTESEEDPLIRKIALREIRLLKNLKHPNLVNLLEVFRRKRRLHLVLEYCERTVLNELERYPRGVPDSLTKQIIWQTIQGVSYCHQHGCIHRDIKPENILLTSTGIVKLCDFGFARMLNPGENYTDYVATRWYRSPELLVGDTQYGTPVDIWAIGCVMAELIRGEALWPGKSDVDQLYLIRCTVGDLLSRHMQVFKSNDFFQGVILPQPQQLVPLEVKLPTCSATVIDFLKKCLDKDPSKRWTCTELMNHLYFENYTFNNEDSESSTSDKNSRNRSRNSSNGGPTSLPHLPIGNKPISPSVQQNNNNKSKLDHLPTI</sequence>
<dbReference type="GO" id="GO:0005737">
    <property type="term" value="C:cytoplasm"/>
    <property type="evidence" value="ECO:0007669"/>
    <property type="project" value="UniProtKB-SubCell"/>
</dbReference>
<organism evidence="19 20">
    <name type="scientific">Hypothenemus hampei</name>
    <name type="common">Coffee berry borer</name>
    <dbReference type="NCBI Taxonomy" id="57062"/>
    <lineage>
        <taxon>Eukaryota</taxon>
        <taxon>Metazoa</taxon>
        <taxon>Ecdysozoa</taxon>
        <taxon>Arthropoda</taxon>
        <taxon>Hexapoda</taxon>
        <taxon>Insecta</taxon>
        <taxon>Pterygota</taxon>
        <taxon>Neoptera</taxon>
        <taxon>Endopterygota</taxon>
        <taxon>Coleoptera</taxon>
        <taxon>Polyphaga</taxon>
        <taxon>Cucujiformia</taxon>
        <taxon>Curculionidae</taxon>
        <taxon>Scolytinae</taxon>
        <taxon>Hypothenemus</taxon>
    </lineage>
</organism>
<keyword evidence="7" id="KW-0808">Transferase</keyword>
<dbReference type="InterPro" id="IPR050108">
    <property type="entry name" value="CDK"/>
</dbReference>
<dbReference type="PROSITE" id="PS00107">
    <property type="entry name" value="PROTEIN_KINASE_ATP"/>
    <property type="match status" value="1"/>
</dbReference>
<accession>A0ABD1ESP3</accession>
<keyword evidence="20" id="KW-1185">Reference proteome</keyword>
<dbReference type="InterPro" id="IPR011009">
    <property type="entry name" value="Kinase-like_dom_sf"/>
</dbReference>
<feature type="compositionally biased region" description="Polar residues" evidence="17">
    <location>
        <begin position="362"/>
        <end position="373"/>
    </location>
</feature>
<dbReference type="PROSITE" id="PS00108">
    <property type="entry name" value="PROTEIN_KINASE_ST"/>
    <property type="match status" value="1"/>
</dbReference>
<keyword evidence="9" id="KW-0418">Kinase</keyword>
<evidence type="ECO:0000256" key="2">
    <source>
        <dbReference type="ARBA" id="ARBA00004496"/>
    </source>
</evidence>
<evidence type="ECO:0000256" key="8">
    <source>
        <dbReference type="ARBA" id="ARBA00022741"/>
    </source>
</evidence>
<dbReference type="SUPFAM" id="SSF56112">
    <property type="entry name" value="Protein kinase-like (PK-like)"/>
    <property type="match status" value="1"/>
</dbReference>
<comment type="catalytic activity">
    <reaction evidence="13">
        <text>L-threonyl-[protein] + ATP = O-phospho-L-threonyl-[protein] + ADP + H(+)</text>
        <dbReference type="Rhea" id="RHEA:46608"/>
        <dbReference type="Rhea" id="RHEA-COMP:11060"/>
        <dbReference type="Rhea" id="RHEA-COMP:11605"/>
        <dbReference type="ChEBI" id="CHEBI:15378"/>
        <dbReference type="ChEBI" id="CHEBI:30013"/>
        <dbReference type="ChEBI" id="CHEBI:30616"/>
        <dbReference type="ChEBI" id="CHEBI:61977"/>
        <dbReference type="ChEBI" id="CHEBI:456216"/>
        <dbReference type="EC" id="2.7.11.22"/>
    </reaction>
</comment>
<dbReference type="Gene3D" id="1.10.510.10">
    <property type="entry name" value="Transferase(Phosphotransferase) domain 1"/>
    <property type="match status" value="1"/>
</dbReference>
<evidence type="ECO:0000256" key="10">
    <source>
        <dbReference type="ARBA" id="ARBA00022840"/>
    </source>
</evidence>
<evidence type="ECO:0000313" key="20">
    <source>
        <dbReference type="Proteomes" id="UP001566132"/>
    </source>
</evidence>
<dbReference type="PROSITE" id="PS50011">
    <property type="entry name" value="PROTEIN_KINASE_DOM"/>
    <property type="match status" value="1"/>
</dbReference>
<dbReference type="Gene3D" id="3.30.200.20">
    <property type="entry name" value="Phosphorylase Kinase, domain 1"/>
    <property type="match status" value="1"/>
</dbReference>
<dbReference type="PANTHER" id="PTHR24056:SF222">
    <property type="entry name" value="CYCLIN-DEPENDENT KINASE-LIKE 1"/>
    <property type="match status" value="1"/>
</dbReference>
<evidence type="ECO:0000256" key="7">
    <source>
        <dbReference type="ARBA" id="ARBA00022679"/>
    </source>
</evidence>
<dbReference type="PANTHER" id="PTHR24056">
    <property type="entry name" value="CELL DIVISION PROTEIN KINASE"/>
    <property type="match status" value="1"/>
</dbReference>
<dbReference type="Pfam" id="PF00069">
    <property type="entry name" value="Pkinase"/>
    <property type="match status" value="1"/>
</dbReference>
<evidence type="ECO:0000256" key="5">
    <source>
        <dbReference type="ARBA" id="ARBA00022490"/>
    </source>
</evidence>
<dbReference type="GO" id="GO:0005634">
    <property type="term" value="C:nucleus"/>
    <property type="evidence" value="ECO:0007669"/>
    <property type="project" value="UniProtKB-SubCell"/>
</dbReference>
<comment type="catalytic activity">
    <reaction evidence="14">
        <text>L-seryl-[protein] + ATP = O-phospho-L-seryl-[protein] + ADP + H(+)</text>
        <dbReference type="Rhea" id="RHEA:17989"/>
        <dbReference type="Rhea" id="RHEA-COMP:9863"/>
        <dbReference type="Rhea" id="RHEA-COMP:11604"/>
        <dbReference type="ChEBI" id="CHEBI:15378"/>
        <dbReference type="ChEBI" id="CHEBI:29999"/>
        <dbReference type="ChEBI" id="CHEBI:30616"/>
        <dbReference type="ChEBI" id="CHEBI:83421"/>
        <dbReference type="ChEBI" id="CHEBI:456216"/>
        <dbReference type="EC" id="2.7.11.22"/>
    </reaction>
</comment>
<dbReference type="InterPro" id="IPR000719">
    <property type="entry name" value="Prot_kinase_dom"/>
</dbReference>
<evidence type="ECO:0000256" key="12">
    <source>
        <dbReference type="ARBA" id="ARBA00039642"/>
    </source>
</evidence>
<comment type="similarity">
    <text evidence="3">Belongs to the protein kinase superfamily. CMGC Ser/Thr protein kinase family. CDC2/CDKX subfamily.</text>
</comment>
<evidence type="ECO:0000256" key="9">
    <source>
        <dbReference type="ARBA" id="ARBA00022777"/>
    </source>
</evidence>
<comment type="caution">
    <text evidence="19">The sequence shown here is derived from an EMBL/GenBank/DDBJ whole genome shotgun (WGS) entry which is preliminary data.</text>
</comment>
<evidence type="ECO:0000256" key="1">
    <source>
        <dbReference type="ARBA" id="ARBA00004123"/>
    </source>
</evidence>
<feature type="region of interest" description="Disordered" evidence="17">
    <location>
        <begin position="325"/>
        <end position="382"/>
    </location>
</feature>
<dbReference type="FunFam" id="1.10.510.10:FF:000261">
    <property type="entry name" value="cyclin-dependent kinase-like 2 isoform X2"/>
    <property type="match status" value="1"/>
</dbReference>
<feature type="domain" description="Protein kinase" evidence="18">
    <location>
        <begin position="36"/>
        <end position="318"/>
    </location>
</feature>
<dbReference type="EMBL" id="JBDJPC010000005">
    <property type="protein sequence ID" value="KAL1500759.1"/>
    <property type="molecule type" value="Genomic_DNA"/>
</dbReference>
<feature type="binding site" evidence="15">
    <location>
        <position position="66"/>
    </location>
    <ligand>
        <name>ATP</name>
        <dbReference type="ChEBI" id="CHEBI:30616"/>
    </ligand>
</feature>
<evidence type="ECO:0000256" key="3">
    <source>
        <dbReference type="ARBA" id="ARBA00006485"/>
    </source>
</evidence>
<dbReference type="SMART" id="SM00220">
    <property type="entry name" value="S_TKc"/>
    <property type="match status" value="1"/>
</dbReference>
<dbReference type="Proteomes" id="UP001566132">
    <property type="component" value="Unassembled WGS sequence"/>
</dbReference>
<dbReference type="GO" id="GO:0004693">
    <property type="term" value="F:cyclin-dependent protein serine/threonine kinase activity"/>
    <property type="evidence" value="ECO:0007669"/>
    <property type="project" value="UniProtKB-EC"/>
</dbReference>
<keyword evidence="11" id="KW-0539">Nucleus</keyword>
<evidence type="ECO:0000259" key="18">
    <source>
        <dbReference type="PROSITE" id="PS50011"/>
    </source>
</evidence>
<evidence type="ECO:0000256" key="13">
    <source>
        <dbReference type="ARBA" id="ARBA00047811"/>
    </source>
</evidence>
<evidence type="ECO:0000256" key="11">
    <source>
        <dbReference type="ARBA" id="ARBA00023242"/>
    </source>
</evidence>
<keyword evidence="5" id="KW-0963">Cytoplasm</keyword>